<dbReference type="GeneID" id="8859168"/>
<protein>
    <submittedName>
        <fullName evidence="1">Predicted protein</fullName>
    </submittedName>
</protein>
<evidence type="ECO:0000313" key="1">
    <source>
        <dbReference type="EMBL" id="EFC46098.1"/>
    </source>
</evidence>
<proteinExistence type="predicted"/>
<dbReference type="OMA" id="DIAICHS"/>
<reference evidence="1 2" key="1">
    <citation type="journal article" date="2010" name="Cell">
        <title>The genome of Naegleria gruberi illuminates early eukaryotic versatility.</title>
        <authorList>
            <person name="Fritz-Laylin L.K."/>
            <person name="Prochnik S.E."/>
            <person name="Ginger M.L."/>
            <person name="Dacks J.B."/>
            <person name="Carpenter M.L."/>
            <person name="Field M.C."/>
            <person name="Kuo A."/>
            <person name="Paredez A."/>
            <person name="Chapman J."/>
            <person name="Pham J."/>
            <person name="Shu S."/>
            <person name="Neupane R."/>
            <person name="Cipriano M."/>
            <person name="Mancuso J."/>
            <person name="Tu H."/>
            <person name="Salamov A."/>
            <person name="Lindquist E."/>
            <person name="Shapiro H."/>
            <person name="Lucas S."/>
            <person name="Grigoriev I.V."/>
            <person name="Cande W.Z."/>
            <person name="Fulton C."/>
            <person name="Rokhsar D.S."/>
            <person name="Dawson S.C."/>
        </authorList>
    </citation>
    <scope>NUCLEOTIDE SEQUENCE [LARGE SCALE GENOMIC DNA]</scope>
    <source>
        <strain evidence="1 2">NEG-M</strain>
    </source>
</reference>
<organism evidence="2">
    <name type="scientific">Naegleria gruberi</name>
    <name type="common">Amoeba</name>
    <dbReference type="NCBI Taxonomy" id="5762"/>
    <lineage>
        <taxon>Eukaryota</taxon>
        <taxon>Discoba</taxon>
        <taxon>Heterolobosea</taxon>
        <taxon>Tetramitia</taxon>
        <taxon>Eutetramitia</taxon>
        <taxon>Vahlkampfiidae</taxon>
        <taxon>Naegleria</taxon>
    </lineage>
</organism>
<sequence length="455" mass="52835">MNEKRTILNERKQRALEAVSRLPPKDLLLAQLHHMENPPENAEIDCNPFDQSNLDHSSLESIISNTYSDRLERDIAICHSLLIHSKLCILDEEQQSVTNQLRKQLRTIFEYREDRSDFDREYEDQYFLMLEEMCVNLPALLPNLIPINQTNLIMNHKDEGFLFRKVEEILSGMFEFTEMSEQVKYLQIVVDKLQTEFQCLKTHEHCVDLKLIRDVVFSLSVLLDQDVKEYSRYFVNFGILDLLADYLTLDPNEGSIKILDDILSVNGFIVRLYSELAATISEDTKMLSDWFLGGRSISAIISRLLKEVDKLSKELARNLQEEVVDILDEDCDYHQQGLIVKYSLYCLLELSRKGLLQKYLSKSMNAEQDALFQVLLGYLWNMLADKGRIILVKIVANVVDIPKLTNSLLDDSCLLGCLFDLLESRESFIHAMYIFVQLSWYPHIVSVKNQIYLIA</sequence>
<gene>
    <name evidence="1" type="ORF">NAEGRDRAFT_47987</name>
</gene>
<dbReference type="RefSeq" id="XP_002678842.1">
    <property type="nucleotide sequence ID" value="XM_002678796.1"/>
</dbReference>
<accession>D2VAL6</accession>
<evidence type="ECO:0000313" key="2">
    <source>
        <dbReference type="Proteomes" id="UP000006671"/>
    </source>
</evidence>
<keyword evidence="2" id="KW-1185">Reference proteome</keyword>
<dbReference type="VEuPathDB" id="AmoebaDB:NAEGRDRAFT_47987"/>
<dbReference type="KEGG" id="ngr:NAEGRDRAFT_47987"/>
<dbReference type="InParanoid" id="D2VAL6"/>
<dbReference type="Proteomes" id="UP000006671">
    <property type="component" value="Unassembled WGS sequence"/>
</dbReference>
<name>D2VAL6_NAEGR</name>
<dbReference type="EMBL" id="GG738860">
    <property type="protein sequence ID" value="EFC46098.1"/>
    <property type="molecule type" value="Genomic_DNA"/>
</dbReference>
<dbReference type="OrthoDB" id="10267750at2759"/>
<dbReference type="AlphaFoldDB" id="D2VAL6"/>